<comment type="caution">
    <text evidence="1">The sequence shown here is derived from an EMBL/GenBank/DDBJ whole genome shotgun (WGS) entry which is preliminary data.</text>
</comment>
<evidence type="ECO:0000313" key="2">
    <source>
        <dbReference type="Proteomes" id="UP000037035"/>
    </source>
</evidence>
<dbReference type="AlphaFoldDB" id="A0A0L6V2K7"/>
<organism evidence="1 2">
    <name type="scientific">Puccinia sorghi</name>
    <dbReference type="NCBI Taxonomy" id="27349"/>
    <lineage>
        <taxon>Eukaryota</taxon>
        <taxon>Fungi</taxon>
        <taxon>Dikarya</taxon>
        <taxon>Basidiomycota</taxon>
        <taxon>Pucciniomycotina</taxon>
        <taxon>Pucciniomycetes</taxon>
        <taxon>Pucciniales</taxon>
        <taxon>Pucciniaceae</taxon>
        <taxon>Puccinia</taxon>
    </lineage>
</organism>
<protein>
    <submittedName>
        <fullName evidence="1">Uncharacterized protein</fullName>
    </submittedName>
</protein>
<accession>A0A0L6V2K7</accession>
<dbReference type="OrthoDB" id="3269001at2759"/>
<dbReference type="EMBL" id="LAVV01007804">
    <property type="protein sequence ID" value="KNZ54732.1"/>
    <property type="molecule type" value="Genomic_DNA"/>
</dbReference>
<name>A0A0L6V2K7_9BASI</name>
<reference evidence="1 2" key="1">
    <citation type="submission" date="2015-08" db="EMBL/GenBank/DDBJ databases">
        <title>Next Generation Sequencing and Analysis of the Genome of Puccinia sorghi L Schw, the Causal Agent of Maize Common Rust.</title>
        <authorList>
            <person name="Rochi L."/>
            <person name="Burguener G."/>
            <person name="Darino M."/>
            <person name="Turjanski A."/>
            <person name="Kreff E."/>
            <person name="Dieguez M.J."/>
            <person name="Sacco F."/>
        </authorList>
    </citation>
    <scope>NUCLEOTIDE SEQUENCE [LARGE SCALE GENOMIC DNA]</scope>
    <source>
        <strain evidence="1 2">RO10H11247</strain>
    </source>
</reference>
<gene>
    <name evidence="1" type="ORF">VP01_2872g7</name>
</gene>
<dbReference type="VEuPathDB" id="FungiDB:VP01_2872g7"/>
<evidence type="ECO:0000313" key="1">
    <source>
        <dbReference type="EMBL" id="KNZ54732.1"/>
    </source>
</evidence>
<proteinExistence type="predicted"/>
<dbReference type="STRING" id="27349.A0A0L6V2K7"/>
<keyword evidence="2" id="KW-1185">Reference proteome</keyword>
<sequence>MSAMQIVNHIVLGVIYNWFEGVLKHHSWFRWGFNGTPDASEKDLNEDDYYTTGNSNVIDAGAAATFWSNPIKRKLITAVGEVVVPTGVNWMPRRFGMSKNGKLKASEWHTLFSIHLPLAWVDMLIGRDIEKSLRRNGDTIQNLAALIQCTNIAPCQI</sequence>
<dbReference type="Proteomes" id="UP000037035">
    <property type="component" value="Unassembled WGS sequence"/>
</dbReference>